<sequence length="265" mass="29320">MQPKRGKLSAPHFGPPVSYTRIPYQSPGYYSSPGHRRRTCGHGDTNNRRRAGSIRKAEESSRKNLQAKNPENSGVGTVALFITESLKHRKVFPGQRSSAWDDEPTIPTGQKGHRNECQDAQRAIGDRGTLNSAPNVQTGQNRLSRRRVARTFVHTMHGDIRLIQIRLFSQSSGTHSSAQPSRQAAAQPQATAQPLKLGWPQLAAAKTLPRWLHLQSRRLQALPTTQFKFPSLLSLPITPITLSLPFPSLISLENSAAPLIPLNRT</sequence>
<comment type="caution">
    <text evidence="2">The sequence shown here is derived from an EMBL/GenBank/DDBJ whole genome shotgun (WGS) entry which is preliminary data.</text>
</comment>
<accession>A0A2I0L0J7</accession>
<feature type="region of interest" description="Disordered" evidence="1">
    <location>
        <begin position="1"/>
        <end position="72"/>
    </location>
</feature>
<gene>
    <name evidence="2" type="ORF">CRG98_005462</name>
</gene>
<evidence type="ECO:0000313" key="3">
    <source>
        <dbReference type="Proteomes" id="UP000233551"/>
    </source>
</evidence>
<dbReference type="Proteomes" id="UP000233551">
    <property type="component" value="Unassembled WGS sequence"/>
</dbReference>
<dbReference type="EMBL" id="PGOL01000223">
    <property type="protein sequence ID" value="PKI74133.1"/>
    <property type="molecule type" value="Genomic_DNA"/>
</dbReference>
<protein>
    <submittedName>
        <fullName evidence="2">Uncharacterized protein</fullName>
    </submittedName>
</protein>
<keyword evidence="3" id="KW-1185">Reference proteome</keyword>
<dbReference type="AlphaFoldDB" id="A0A2I0L0J7"/>
<name>A0A2I0L0J7_PUNGR</name>
<proteinExistence type="predicted"/>
<evidence type="ECO:0000256" key="1">
    <source>
        <dbReference type="SAM" id="MobiDB-lite"/>
    </source>
</evidence>
<evidence type="ECO:0000313" key="2">
    <source>
        <dbReference type="EMBL" id="PKI74133.1"/>
    </source>
</evidence>
<feature type="compositionally biased region" description="Polar residues" evidence="1">
    <location>
        <begin position="63"/>
        <end position="72"/>
    </location>
</feature>
<organism evidence="2 3">
    <name type="scientific">Punica granatum</name>
    <name type="common">Pomegranate</name>
    <dbReference type="NCBI Taxonomy" id="22663"/>
    <lineage>
        <taxon>Eukaryota</taxon>
        <taxon>Viridiplantae</taxon>
        <taxon>Streptophyta</taxon>
        <taxon>Embryophyta</taxon>
        <taxon>Tracheophyta</taxon>
        <taxon>Spermatophyta</taxon>
        <taxon>Magnoliopsida</taxon>
        <taxon>eudicotyledons</taxon>
        <taxon>Gunneridae</taxon>
        <taxon>Pentapetalae</taxon>
        <taxon>rosids</taxon>
        <taxon>malvids</taxon>
        <taxon>Myrtales</taxon>
        <taxon>Lythraceae</taxon>
        <taxon>Punica</taxon>
    </lineage>
</organism>
<reference evidence="2 3" key="1">
    <citation type="submission" date="2017-11" db="EMBL/GenBank/DDBJ databases">
        <title>De-novo sequencing of pomegranate (Punica granatum L.) genome.</title>
        <authorList>
            <person name="Akparov Z."/>
            <person name="Amiraslanov A."/>
            <person name="Hajiyeva S."/>
            <person name="Abbasov M."/>
            <person name="Kaur K."/>
            <person name="Hamwieh A."/>
            <person name="Solovyev V."/>
            <person name="Salamov A."/>
            <person name="Braich B."/>
            <person name="Kosarev P."/>
            <person name="Mahmoud A."/>
            <person name="Hajiyev E."/>
            <person name="Babayeva S."/>
            <person name="Izzatullayeva V."/>
            <person name="Mammadov A."/>
            <person name="Mammadov A."/>
            <person name="Sharifova S."/>
            <person name="Ojaghi J."/>
            <person name="Eynullazada K."/>
            <person name="Bayramov B."/>
            <person name="Abdulazimova A."/>
            <person name="Shahmuradov I."/>
        </authorList>
    </citation>
    <scope>NUCLEOTIDE SEQUENCE [LARGE SCALE GENOMIC DNA]</scope>
    <source>
        <strain evidence="3">cv. AG2017</strain>
        <tissue evidence="2">Leaf</tissue>
    </source>
</reference>
<feature type="region of interest" description="Disordered" evidence="1">
    <location>
        <begin position="93"/>
        <end position="115"/>
    </location>
</feature>